<keyword evidence="2" id="KW-0695">RNA-directed DNA polymerase</keyword>
<sequence>MVSKFLSKYYPYLKELQLRKDILNFQQLPTESVFEAWERYKSCLRKCPDHRIILVDQILTFYHGITMIDREKVMVATGGNIMRKTPQEAYDLIENMTQHYFLIEVLGKKIAYISQNLQHQPRPGHLNIVYYLYSDESDEDEPSEIDKSEIDPLIRESTDTFIMMYEEIKLKSHEDIDDLVPIPRVFDKPLDSLDPISKTFDMTITNHLFDFDSEFTLNSHNSIFVIQNEEGDESETETIMEEVQIHSSQSIAQIPPSYGKLNNSKKVEEIPGVEIRLLFLDGSLMLSQLFKGPRANTAAIIIIKPNFDSGDI</sequence>
<proteinExistence type="predicted"/>
<feature type="domain" description="Retrotransposon gag" evidence="1">
    <location>
        <begin position="3"/>
        <end position="65"/>
    </location>
</feature>
<accession>A0A699HRA2</accession>
<keyword evidence="2" id="KW-0548">Nucleotidyltransferase</keyword>
<organism evidence="2">
    <name type="scientific">Tanacetum cinerariifolium</name>
    <name type="common">Dalmatian daisy</name>
    <name type="synonym">Chrysanthemum cinerariifolium</name>
    <dbReference type="NCBI Taxonomy" id="118510"/>
    <lineage>
        <taxon>Eukaryota</taxon>
        <taxon>Viridiplantae</taxon>
        <taxon>Streptophyta</taxon>
        <taxon>Embryophyta</taxon>
        <taxon>Tracheophyta</taxon>
        <taxon>Spermatophyta</taxon>
        <taxon>Magnoliopsida</taxon>
        <taxon>eudicotyledons</taxon>
        <taxon>Gunneridae</taxon>
        <taxon>Pentapetalae</taxon>
        <taxon>asterids</taxon>
        <taxon>campanulids</taxon>
        <taxon>Asterales</taxon>
        <taxon>Asteraceae</taxon>
        <taxon>Asteroideae</taxon>
        <taxon>Anthemideae</taxon>
        <taxon>Anthemidinae</taxon>
        <taxon>Tanacetum</taxon>
    </lineage>
</organism>
<dbReference type="AlphaFoldDB" id="A0A699HRA2"/>
<dbReference type="PANTHER" id="PTHR33223:SF11">
    <property type="entry name" value="ELEMENT PROTEIN, PUTATIVE-RELATED"/>
    <property type="match status" value="1"/>
</dbReference>
<dbReference type="InterPro" id="IPR005162">
    <property type="entry name" value="Retrotrans_gag_dom"/>
</dbReference>
<keyword evidence="2" id="KW-0808">Transferase</keyword>
<protein>
    <submittedName>
        <fullName evidence="2">Reverse transcriptase domain-containing protein</fullName>
    </submittedName>
</protein>
<evidence type="ECO:0000259" key="1">
    <source>
        <dbReference type="Pfam" id="PF03732"/>
    </source>
</evidence>
<dbReference type="Pfam" id="PF03732">
    <property type="entry name" value="Retrotrans_gag"/>
    <property type="match status" value="1"/>
</dbReference>
<gene>
    <name evidence="2" type="ORF">Tci_425306</name>
</gene>
<name>A0A699HRA2_TANCI</name>
<dbReference type="EMBL" id="BKCJ010186615">
    <property type="protein sequence ID" value="GEY53332.1"/>
    <property type="molecule type" value="Genomic_DNA"/>
</dbReference>
<comment type="caution">
    <text evidence="2">The sequence shown here is derived from an EMBL/GenBank/DDBJ whole genome shotgun (WGS) entry which is preliminary data.</text>
</comment>
<dbReference type="GO" id="GO:0003964">
    <property type="term" value="F:RNA-directed DNA polymerase activity"/>
    <property type="evidence" value="ECO:0007669"/>
    <property type="project" value="UniProtKB-KW"/>
</dbReference>
<evidence type="ECO:0000313" key="2">
    <source>
        <dbReference type="EMBL" id="GEY53332.1"/>
    </source>
</evidence>
<dbReference type="PANTHER" id="PTHR33223">
    <property type="entry name" value="CCHC-TYPE DOMAIN-CONTAINING PROTEIN"/>
    <property type="match status" value="1"/>
</dbReference>
<reference evidence="2" key="1">
    <citation type="journal article" date="2019" name="Sci. Rep.">
        <title>Draft genome of Tanacetum cinerariifolium, the natural source of mosquito coil.</title>
        <authorList>
            <person name="Yamashiro T."/>
            <person name="Shiraishi A."/>
            <person name="Satake H."/>
            <person name="Nakayama K."/>
        </authorList>
    </citation>
    <scope>NUCLEOTIDE SEQUENCE</scope>
</reference>